<keyword evidence="4" id="KW-1185">Reference proteome</keyword>
<dbReference type="EMBL" id="OV725079">
    <property type="protein sequence ID" value="CAH1397106.1"/>
    <property type="molecule type" value="Genomic_DNA"/>
</dbReference>
<name>A0A9P0MNH7_NEZVI</name>
<dbReference type="InterPro" id="IPR003604">
    <property type="entry name" value="Matrin/U1-like-C_Znf_C2H2"/>
</dbReference>
<gene>
    <name evidence="3" type="ORF">NEZAVI_LOCUS7025</name>
</gene>
<dbReference type="GO" id="GO:0003676">
    <property type="term" value="F:nucleic acid binding"/>
    <property type="evidence" value="ECO:0007669"/>
    <property type="project" value="InterPro"/>
</dbReference>
<organism evidence="3 4">
    <name type="scientific">Nezara viridula</name>
    <name type="common">Southern green stink bug</name>
    <name type="synonym">Cimex viridulus</name>
    <dbReference type="NCBI Taxonomy" id="85310"/>
    <lineage>
        <taxon>Eukaryota</taxon>
        <taxon>Metazoa</taxon>
        <taxon>Ecdysozoa</taxon>
        <taxon>Arthropoda</taxon>
        <taxon>Hexapoda</taxon>
        <taxon>Insecta</taxon>
        <taxon>Pterygota</taxon>
        <taxon>Neoptera</taxon>
        <taxon>Paraneoptera</taxon>
        <taxon>Hemiptera</taxon>
        <taxon>Heteroptera</taxon>
        <taxon>Panheteroptera</taxon>
        <taxon>Pentatomomorpha</taxon>
        <taxon>Pentatomoidea</taxon>
        <taxon>Pentatomidae</taxon>
        <taxon>Pentatominae</taxon>
        <taxon>Nezara</taxon>
    </lineage>
</organism>
<protein>
    <recommendedName>
        <fullName evidence="2">U1-type domain-containing protein</fullName>
    </recommendedName>
</protein>
<sequence length="180" mass="21102">MVFCNLYKRFYFQNIIGKMIRNYTYSESVEMYEESLEKEDERLDGYSMPPIEEQLEANIVDKYYCSYCDITLSSSDLEDHIYDTKHQRNMEEVALNTRRRNLEAVMKTLASGSTSNSDRPRKSVMGKEVVIKKKLISSNKRTKFPKSSDDEVADDEDGFNTSASEEVYPNCEMFEKMDCW</sequence>
<feature type="domain" description="U1-type" evidence="2">
    <location>
        <begin position="60"/>
        <end position="93"/>
    </location>
</feature>
<dbReference type="SUPFAM" id="SSF57667">
    <property type="entry name" value="beta-beta-alpha zinc fingers"/>
    <property type="match status" value="1"/>
</dbReference>
<evidence type="ECO:0000313" key="3">
    <source>
        <dbReference type="EMBL" id="CAH1397106.1"/>
    </source>
</evidence>
<dbReference type="AlphaFoldDB" id="A0A9P0MNH7"/>
<proteinExistence type="predicted"/>
<accession>A0A9P0MNH7</accession>
<dbReference type="InterPro" id="IPR036236">
    <property type="entry name" value="Znf_C2H2_sf"/>
</dbReference>
<feature type="region of interest" description="Disordered" evidence="1">
    <location>
        <begin position="141"/>
        <end position="164"/>
    </location>
</feature>
<dbReference type="Proteomes" id="UP001152798">
    <property type="component" value="Chromosome 3"/>
</dbReference>
<evidence type="ECO:0000256" key="1">
    <source>
        <dbReference type="SAM" id="MobiDB-lite"/>
    </source>
</evidence>
<dbReference type="OrthoDB" id="6621706at2759"/>
<evidence type="ECO:0000313" key="4">
    <source>
        <dbReference type="Proteomes" id="UP001152798"/>
    </source>
</evidence>
<dbReference type="SMART" id="SM00451">
    <property type="entry name" value="ZnF_U1"/>
    <property type="match status" value="1"/>
</dbReference>
<reference evidence="3" key="1">
    <citation type="submission" date="2022-01" db="EMBL/GenBank/DDBJ databases">
        <authorList>
            <person name="King R."/>
        </authorList>
    </citation>
    <scope>NUCLEOTIDE SEQUENCE</scope>
</reference>
<evidence type="ECO:0000259" key="2">
    <source>
        <dbReference type="SMART" id="SM00451"/>
    </source>
</evidence>
<dbReference type="GO" id="GO:0008270">
    <property type="term" value="F:zinc ion binding"/>
    <property type="evidence" value="ECO:0007669"/>
    <property type="project" value="InterPro"/>
</dbReference>